<dbReference type="PANTHER" id="PTHR10924:SF6">
    <property type="entry name" value="SOLUTE CARRIER FAMILY 49 MEMBER A3"/>
    <property type="match status" value="1"/>
</dbReference>
<feature type="transmembrane region" description="Helical" evidence="5">
    <location>
        <begin position="336"/>
        <end position="360"/>
    </location>
</feature>
<dbReference type="OMA" id="STICWTG"/>
<organism evidence="6 7">
    <name type="scientific">Hypholoma sublateritium (strain FD-334 SS-4)</name>
    <dbReference type="NCBI Taxonomy" id="945553"/>
    <lineage>
        <taxon>Eukaryota</taxon>
        <taxon>Fungi</taxon>
        <taxon>Dikarya</taxon>
        <taxon>Basidiomycota</taxon>
        <taxon>Agaricomycotina</taxon>
        <taxon>Agaricomycetes</taxon>
        <taxon>Agaricomycetidae</taxon>
        <taxon>Agaricales</taxon>
        <taxon>Agaricineae</taxon>
        <taxon>Strophariaceae</taxon>
        <taxon>Hypholoma</taxon>
    </lineage>
</organism>
<proteinExistence type="predicted"/>
<dbReference type="SUPFAM" id="SSF103473">
    <property type="entry name" value="MFS general substrate transporter"/>
    <property type="match status" value="1"/>
</dbReference>
<feature type="transmembrane region" description="Helical" evidence="5">
    <location>
        <begin position="85"/>
        <end position="102"/>
    </location>
</feature>
<keyword evidence="3 5" id="KW-1133">Transmembrane helix</keyword>
<comment type="subcellular location">
    <subcellularLocation>
        <location evidence="1">Membrane</location>
        <topology evidence="1">Multi-pass membrane protein</topology>
    </subcellularLocation>
</comment>
<evidence type="ECO:0000256" key="1">
    <source>
        <dbReference type="ARBA" id="ARBA00004141"/>
    </source>
</evidence>
<feature type="transmembrane region" description="Helical" evidence="5">
    <location>
        <begin position="58"/>
        <end position="78"/>
    </location>
</feature>
<evidence type="ECO:0000256" key="5">
    <source>
        <dbReference type="SAM" id="Phobius"/>
    </source>
</evidence>
<sequence>MDTGSDSPKEYRLYRQRFVGLVALVMLNIVTAMSWPWFGPISNNTAADFHISLDQVNWLGNIVALVYLPTALLIPLIISRYGIRVCCQIGGIALILSAWIRYAGTAKSLSPTSSYALLIIGQFFASIAQPIYQVIAPKYSETWFDLKGRTTATMIIAISNPLGGAVGQLISPLVGDTRQSILVLGILSTAVVPFVFLIQKAPPTPPTYAGSKQSPSLRSLCLVMLGYKVEPAAYMSRRERIDFTIVISLFAVLIAASNAFAILTAQILQPAGYSSNESGYMGACLLLSGMAAAVISAPLFDRVFTHHLAATTKRLVPVAAIGWFVLIWAVRPHDTAALFVIMVVIGVSSIPMLAVGMELACELTRNADGSSAIVWFAGNLVTVAFILVGGALRAPADASPPLNMKKYLIFQGIVLMAVCSSVFFIHGVQKRKEADEEKIREKAIATTP</sequence>
<evidence type="ECO:0000256" key="3">
    <source>
        <dbReference type="ARBA" id="ARBA00022989"/>
    </source>
</evidence>
<keyword evidence="4 5" id="KW-0472">Membrane</keyword>
<feature type="transmembrane region" description="Helical" evidence="5">
    <location>
        <begin position="280"/>
        <end position="300"/>
    </location>
</feature>
<feature type="transmembrane region" description="Helical" evidence="5">
    <location>
        <begin position="114"/>
        <end position="132"/>
    </location>
</feature>
<dbReference type="Proteomes" id="UP000054270">
    <property type="component" value="Unassembled WGS sequence"/>
</dbReference>
<evidence type="ECO:0008006" key="8">
    <source>
        <dbReference type="Google" id="ProtNLM"/>
    </source>
</evidence>
<name>A0A0D2PA87_HYPSF</name>
<keyword evidence="2 5" id="KW-0812">Transmembrane</keyword>
<protein>
    <recommendedName>
        <fullName evidence="8">Major facilitator superfamily (MFS) profile domain-containing protein</fullName>
    </recommendedName>
</protein>
<dbReference type="AlphaFoldDB" id="A0A0D2PA87"/>
<feature type="transmembrane region" description="Helical" evidence="5">
    <location>
        <begin position="180"/>
        <end position="198"/>
    </location>
</feature>
<dbReference type="PANTHER" id="PTHR10924">
    <property type="entry name" value="MAJOR FACILITATOR SUPERFAMILY PROTEIN-RELATED"/>
    <property type="match status" value="1"/>
</dbReference>
<feature type="transmembrane region" description="Helical" evidence="5">
    <location>
        <begin position="408"/>
        <end position="428"/>
    </location>
</feature>
<dbReference type="Gene3D" id="1.20.1250.20">
    <property type="entry name" value="MFS general substrate transporter like domains"/>
    <property type="match status" value="2"/>
</dbReference>
<feature type="transmembrane region" description="Helical" evidence="5">
    <location>
        <begin position="243"/>
        <end position="268"/>
    </location>
</feature>
<dbReference type="InterPro" id="IPR049680">
    <property type="entry name" value="FLVCR1-2_SLC49-like"/>
</dbReference>
<dbReference type="EMBL" id="KN817523">
    <property type="protein sequence ID" value="KJA27809.1"/>
    <property type="molecule type" value="Genomic_DNA"/>
</dbReference>
<dbReference type="InterPro" id="IPR011701">
    <property type="entry name" value="MFS"/>
</dbReference>
<dbReference type="InterPro" id="IPR036259">
    <property type="entry name" value="MFS_trans_sf"/>
</dbReference>
<dbReference type="Pfam" id="PF07690">
    <property type="entry name" value="MFS_1"/>
    <property type="match status" value="1"/>
</dbReference>
<accession>A0A0D2PA87</accession>
<reference evidence="7" key="1">
    <citation type="submission" date="2014-04" db="EMBL/GenBank/DDBJ databases">
        <title>Evolutionary Origins and Diversification of the Mycorrhizal Mutualists.</title>
        <authorList>
            <consortium name="DOE Joint Genome Institute"/>
            <consortium name="Mycorrhizal Genomics Consortium"/>
            <person name="Kohler A."/>
            <person name="Kuo A."/>
            <person name="Nagy L.G."/>
            <person name="Floudas D."/>
            <person name="Copeland A."/>
            <person name="Barry K.W."/>
            <person name="Cichocki N."/>
            <person name="Veneault-Fourrey C."/>
            <person name="LaButti K."/>
            <person name="Lindquist E.A."/>
            <person name="Lipzen A."/>
            <person name="Lundell T."/>
            <person name="Morin E."/>
            <person name="Murat C."/>
            <person name="Riley R."/>
            <person name="Ohm R."/>
            <person name="Sun H."/>
            <person name="Tunlid A."/>
            <person name="Henrissat B."/>
            <person name="Grigoriev I.V."/>
            <person name="Hibbett D.S."/>
            <person name="Martin F."/>
        </authorList>
    </citation>
    <scope>NUCLEOTIDE SEQUENCE [LARGE SCALE GENOMIC DNA]</scope>
    <source>
        <strain evidence="7">FD-334 SS-4</strain>
    </source>
</reference>
<evidence type="ECO:0000313" key="6">
    <source>
        <dbReference type="EMBL" id="KJA27809.1"/>
    </source>
</evidence>
<feature type="transmembrane region" description="Helical" evidence="5">
    <location>
        <begin position="372"/>
        <end position="396"/>
    </location>
</feature>
<feature type="transmembrane region" description="Helical" evidence="5">
    <location>
        <begin position="18"/>
        <end position="38"/>
    </location>
</feature>
<dbReference type="GO" id="GO:0016020">
    <property type="term" value="C:membrane"/>
    <property type="evidence" value="ECO:0007669"/>
    <property type="project" value="UniProtKB-SubCell"/>
</dbReference>
<keyword evidence="7" id="KW-1185">Reference proteome</keyword>
<evidence type="ECO:0000313" key="7">
    <source>
        <dbReference type="Proteomes" id="UP000054270"/>
    </source>
</evidence>
<dbReference type="GO" id="GO:0022857">
    <property type="term" value="F:transmembrane transporter activity"/>
    <property type="evidence" value="ECO:0007669"/>
    <property type="project" value="InterPro"/>
</dbReference>
<feature type="transmembrane region" description="Helical" evidence="5">
    <location>
        <begin position="152"/>
        <end position="174"/>
    </location>
</feature>
<feature type="transmembrane region" description="Helical" evidence="5">
    <location>
        <begin position="312"/>
        <end position="330"/>
    </location>
</feature>
<evidence type="ECO:0000256" key="2">
    <source>
        <dbReference type="ARBA" id="ARBA00022692"/>
    </source>
</evidence>
<dbReference type="OrthoDB" id="422206at2759"/>
<evidence type="ECO:0000256" key="4">
    <source>
        <dbReference type="ARBA" id="ARBA00023136"/>
    </source>
</evidence>
<gene>
    <name evidence="6" type="ORF">HYPSUDRAFT_130629</name>
</gene>